<dbReference type="Gene3D" id="3.30.470.20">
    <property type="entry name" value="ATP-grasp fold, B domain"/>
    <property type="match status" value="1"/>
</dbReference>
<gene>
    <name evidence="8" type="ORF">H8K36_06720</name>
</gene>
<proteinExistence type="inferred from homology"/>
<dbReference type="SUPFAM" id="SSF56059">
    <property type="entry name" value="Glutathione synthetase ATP-binding domain-like"/>
    <property type="match status" value="1"/>
</dbReference>
<evidence type="ECO:0000256" key="1">
    <source>
        <dbReference type="ARBA" id="ARBA00022598"/>
    </source>
</evidence>
<dbReference type="GO" id="GO:0046872">
    <property type="term" value="F:metal ion binding"/>
    <property type="evidence" value="ECO:0007669"/>
    <property type="project" value="InterPro"/>
</dbReference>
<dbReference type="InterPro" id="IPR011761">
    <property type="entry name" value="ATP-grasp"/>
</dbReference>
<sequence>MNKHYLTSLFSPRSVLIFSGNQHHPEKQTPMAKVFLQHFQSSAYEGTVTYLDIHMKGTLGDLAASRADLAIIALPNEQLESAMEVVGRIQCRSALILSIGVDAVLAKKLHKIARQHGVYLLGPNSLGFQRPKFQLNASALGKMAQPGSLAVVSQSGALTSSILDWAAKNGVGFSNVVSLGVNTAVDMAQVLDYLADDSSTQTIVVYMEGINDARRFMSSLRAAANSKPVIVLKGGRRPEGSKVALTHSGNIVGSDAIFDAALQRAGAVRVHSMVQLFAAAKCLSARYLPVGRRLAVISNGGGPAVLAADFVNEVGLQLAQLPAEIVKALSKKLSPFAVIDELIDLSQDANEHHYRDVVTACAHCSDVDGILVILSPIAGVDTGAIAQVLADLQTTVGKPLITCWMGDEKVTAARTILFKAGIPSFRTPEAAVDAFNHVSLFHRTQQMLRQVPPPLSQLAEPDIEGARILIESVLAERRKVLTEMESKALLSAFHIPVTKTILARTPTEAMLVANQLGYPVALKVDSVDIPHKSDVQGVVLNVANAAGVRDGWQNMMARVTKLRPDAKINGVTVQNMSGKPEGREIFIGVSTDELFGPVISFGAGGVMIELIADRAIELPPLNQFLAHRLIERVRCAEMLGAWRGAPAVDREALEQILLRVSEMVCALPQLREMDINPIIVDADGALAVDARVVVDHSPSEPGNYEHLAISPYPSDREMEWPLRDGRVYTVRPLHPHDAEMLQELVRRLSPESRYFRFVSSMKELSDRMLAKFTLIDYDREMALVAIHTERIPAADGSFDEVQRIIGVSRYVTNPDKTTCEFSLLIADDFAGQGLGTRLMLSIIDVARSRGLAMIEGLVLTNNTNMLRLMRSLDFEVRPYEEDRDFRLCVKAL</sequence>
<dbReference type="PANTHER" id="PTHR43334">
    <property type="entry name" value="ACETATE--COA LIGASE [ADP-FORMING]"/>
    <property type="match status" value="1"/>
</dbReference>
<evidence type="ECO:0000256" key="2">
    <source>
        <dbReference type="ARBA" id="ARBA00022741"/>
    </source>
</evidence>
<evidence type="ECO:0000256" key="3">
    <source>
        <dbReference type="ARBA" id="ARBA00022840"/>
    </source>
</evidence>
<dbReference type="InterPro" id="IPR013815">
    <property type="entry name" value="ATP_grasp_subdomain_1"/>
</dbReference>
<dbReference type="InterPro" id="IPR032875">
    <property type="entry name" value="Succ_CoA_lig_flav_dom"/>
</dbReference>
<dbReference type="Proteomes" id="UP000627446">
    <property type="component" value="Unassembled WGS sequence"/>
</dbReference>
<keyword evidence="1 8" id="KW-0436">Ligase</keyword>
<dbReference type="Gene3D" id="3.40.630.30">
    <property type="match status" value="1"/>
</dbReference>
<keyword evidence="2 5" id="KW-0547">Nucleotide-binding</keyword>
<dbReference type="Pfam" id="PF19045">
    <property type="entry name" value="Ligase_CoA_2"/>
    <property type="match status" value="1"/>
</dbReference>
<dbReference type="SUPFAM" id="SSF51735">
    <property type="entry name" value="NAD(P)-binding Rossmann-fold domains"/>
    <property type="match status" value="1"/>
</dbReference>
<dbReference type="InterPro" id="IPR043938">
    <property type="entry name" value="Ligase_CoA_dom"/>
</dbReference>
<feature type="domain" description="ATP-grasp" evidence="6">
    <location>
        <begin position="487"/>
        <end position="523"/>
    </location>
</feature>
<keyword evidence="9" id="KW-1185">Reference proteome</keyword>
<dbReference type="Pfam" id="PF13607">
    <property type="entry name" value="Succ_CoA_lig"/>
    <property type="match status" value="1"/>
</dbReference>
<dbReference type="PROSITE" id="PS50975">
    <property type="entry name" value="ATP_GRASP"/>
    <property type="match status" value="1"/>
</dbReference>
<keyword evidence="3 5" id="KW-0067">ATP-binding</keyword>
<evidence type="ECO:0000256" key="5">
    <source>
        <dbReference type="PROSITE-ProRule" id="PRU00409"/>
    </source>
</evidence>
<dbReference type="Gene3D" id="3.40.50.261">
    <property type="entry name" value="Succinyl-CoA synthetase domains"/>
    <property type="match status" value="2"/>
</dbReference>
<dbReference type="RefSeq" id="WP_186914491.1">
    <property type="nucleotide sequence ID" value="NZ_JACOFZ010000001.1"/>
</dbReference>
<dbReference type="CDD" id="cd04301">
    <property type="entry name" value="NAT_SF"/>
    <property type="match status" value="1"/>
</dbReference>
<dbReference type="SUPFAM" id="SSF52210">
    <property type="entry name" value="Succinyl-CoA synthetase domains"/>
    <property type="match status" value="2"/>
</dbReference>
<dbReference type="InterPro" id="IPR036291">
    <property type="entry name" value="NAD(P)-bd_dom_sf"/>
</dbReference>
<dbReference type="PROSITE" id="PS51186">
    <property type="entry name" value="GNAT"/>
    <property type="match status" value="1"/>
</dbReference>
<dbReference type="Pfam" id="PF00583">
    <property type="entry name" value="Acetyltransf_1"/>
    <property type="match status" value="1"/>
</dbReference>
<dbReference type="Pfam" id="PF13549">
    <property type="entry name" value="ATP-grasp_5"/>
    <property type="match status" value="1"/>
</dbReference>
<dbReference type="PANTHER" id="PTHR43334:SF1">
    <property type="entry name" value="3-HYDROXYPROPIONATE--COA LIGASE [ADP-FORMING]"/>
    <property type="match status" value="1"/>
</dbReference>
<dbReference type="InterPro" id="IPR000182">
    <property type="entry name" value="GNAT_dom"/>
</dbReference>
<evidence type="ECO:0000259" key="7">
    <source>
        <dbReference type="PROSITE" id="PS51186"/>
    </source>
</evidence>
<accession>A0A923HPU4</accession>
<dbReference type="InterPro" id="IPR016102">
    <property type="entry name" value="Succinyl-CoA_synth-like"/>
</dbReference>
<evidence type="ECO:0000313" key="8">
    <source>
        <dbReference type="EMBL" id="MBC3881060.1"/>
    </source>
</evidence>
<dbReference type="Gene3D" id="3.30.1490.20">
    <property type="entry name" value="ATP-grasp fold, A domain"/>
    <property type="match status" value="1"/>
</dbReference>
<dbReference type="InterPro" id="IPR016181">
    <property type="entry name" value="Acyl_CoA_acyltransferase"/>
</dbReference>
<dbReference type="AlphaFoldDB" id="A0A923HPU4"/>
<dbReference type="EMBL" id="JACOFZ010000001">
    <property type="protein sequence ID" value="MBC3881060.1"/>
    <property type="molecule type" value="Genomic_DNA"/>
</dbReference>
<name>A0A923HPU4_9BURK</name>
<feature type="domain" description="N-acetyltransferase" evidence="7">
    <location>
        <begin position="728"/>
        <end position="892"/>
    </location>
</feature>
<dbReference type="GO" id="GO:0016747">
    <property type="term" value="F:acyltransferase activity, transferring groups other than amino-acyl groups"/>
    <property type="evidence" value="ECO:0007669"/>
    <property type="project" value="InterPro"/>
</dbReference>
<dbReference type="GO" id="GO:0043758">
    <property type="term" value="F:acetate-CoA ligase (ADP-forming) activity"/>
    <property type="evidence" value="ECO:0007669"/>
    <property type="project" value="InterPro"/>
</dbReference>
<dbReference type="GO" id="GO:0005524">
    <property type="term" value="F:ATP binding"/>
    <property type="evidence" value="ECO:0007669"/>
    <property type="project" value="UniProtKB-UniRule"/>
</dbReference>
<reference evidence="8" key="1">
    <citation type="submission" date="2020-08" db="EMBL/GenBank/DDBJ databases">
        <title>Novel species isolated from subtropical streams in China.</title>
        <authorList>
            <person name="Lu H."/>
        </authorList>
    </citation>
    <scope>NUCLEOTIDE SEQUENCE</scope>
    <source>
        <strain evidence="8">LX22W</strain>
    </source>
</reference>
<comment type="caution">
    <text evidence="8">The sequence shown here is derived from an EMBL/GenBank/DDBJ whole genome shotgun (WGS) entry which is preliminary data.</text>
</comment>
<evidence type="ECO:0000256" key="4">
    <source>
        <dbReference type="ARBA" id="ARBA00060888"/>
    </source>
</evidence>
<protein>
    <submittedName>
        <fullName evidence="8">Bifunctional acetate--CoA ligase family protein/GNAT family N-acetyltransferase</fullName>
    </submittedName>
</protein>
<dbReference type="FunFam" id="3.30.1490.20:FF:000020">
    <property type="entry name" value="Protein lysine acetyltransferase"/>
    <property type="match status" value="1"/>
</dbReference>
<evidence type="ECO:0000313" key="9">
    <source>
        <dbReference type="Proteomes" id="UP000627446"/>
    </source>
</evidence>
<dbReference type="InterPro" id="IPR051538">
    <property type="entry name" value="Acyl-CoA_Synth/Transferase"/>
</dbReference>
<comment type="similarity">
    <text evidence="4">In the N-terminal section; belongs to the acetate CoA ligase alpha subunit family.</text>
</comment>
<dbReference type="SUPFAM" id="SSF55729">
    <property type="entry name" value="Acyl-CoA N-acyltransferases (Nat)"/>
    <property type="match status" value="1"/>
</dbReference>
<evidence type="ECO:0000259" key="6">
    <source>
        <dbReference type="PROSITE" id="PS50975"/>
    </source>
</evidence>
<organism evidence="8 9">
    <name type="scientific">Undibacterium nitidum</name>
    <dbReference type="NCBI Taxonomy" id="2762298"/>
    <lineage>
        <taxon>Bacteria</taxon>
        <taxon>Pseudomonadati</taxon>
        <taxon>Pseudomonadota</taxon>
        <taxon>Betaproteobacteria</taxon>
        <taxon>Burkholderiales</taxon>
        <taxon>Oxalobacteraceae</taxon>
        <taxon>Undibacterium</taxon>
    </lineage>
</organism>
<dbReference type="Gene3D" id="3.40.50.720">
    <property type="entry name" value="NAD(P)-binding Rossmann-like Domain"/>
    <property type="match status" value="1"/>
</dbReference>